<evidence type="ECO:0000313" key="2">
    <source>
        <dbReference type="Proteomes" id="UP000272942"/>
    </source>
</evidence>
<reference evidence="3" key="1">
    <citation type="submission" date="2016-06" db="UniProtKB">
        <authorList>
            <consortium name="WormBaseParasite"/>
        </authorList>
    </citation>
    <scope>IDENTIFICATION</scope>
</reference>
<dbReference type="EMBL" id="UZAN01055818">
    <property type="protein sequence ID" value="VDP91005.1"/>
    <property type="molecule type" value="Genomic_DNA"/>
</dbReference>
<name>A0A183B3E8_9TREM</name>
<protein>
    <submittedName>
        <fullName evidence="3">Integrase catalytic domain-containing protein</fullName>
    </submittedName>
</protein>
<proteinExistence type="predicted"/>
<evidence type="ECO:0000313" key="1">
    <source>
        <dbReference type="EMBL" id="VDP91005.1"/>
    </source>
</evidence>
<dbReference type="OrthoDB" id="10259024at2759"/>
<accession>A0A183B3E8</accession>
<dbReference type="WBParaSite" id="ECPE_0001377301-mRNA-1">
    <property type="protein sequence ID" value="ECPE_0001377301-mRNA-1"/>
    <property type="gene ID" value="ECPE_0001377301"/>
</dbReference>
<dbReference type="AlphaFoldDB" id="A0A183B3E8"/>
<organism evidence="3">
    <name type="scientific">Echinostoma caproni</name>
    <dbReference type="NCBI Taxonomy" id="27848"/>
    <lineage>
        <taxon>Eukaryota</taxon>
        <taxon>Metazoa</taxon>
        <taxon>Spiralia</taxon>
        <taxon>Lophotrochozoa</taxon>
        <taxon>Platyhelminthes</taxon>
        <taxon>Trematoda</taxon>
        <taxon>Digenea</taxon>
        <taxon>Plagiorchiida</taxon>
        <taxon>Echinostomata</taxon>
        <taxon>Echinostomatoidea</taxon>
        <taxon>Echinostomatidae</taxon>
        <taxon>Echinostoma</taxon>
    </lineage>
</organism>
<gene>
    <name evidence="1" type="ORF">ECPE_LOCUS13733</name>
</gene>
<sequence>MMVMTDIFSRTWGEQFERAEVLPAPQLPLITGKHFERYLKKLRKVGILNGSSPHTSHPDPAENVVLKAVRSTTPSRQFPSMHQYPVLD</sequence>
<evidence type="ECO:0000313" key="3">
    <source>
        <dbReference type="WBParaSite" id="ECPE_0001377301-mRNA-1"/>
    </source>
</evidence>
<dbReference type="Proteomes" id="UP000272942">
    <property type="component" value="Unassembled WGS sequence"/>
</dbReference>
<reference evidence="1 2" key="2">
    <citation type="submission" date="2018-11" db="EMBL/GenBank/DDBJ databases">
        <authorList>
            <consortium name="Pathogen Informatics"/>
        </authorList>
    </citation>
    <scope>NUCLEOTIDE SEQUENCE [LARGE SCALE GENOMIC DNA]</scope>
    <source>
        <strain evidence="1 2">Egypt</strain>
    </source>
</reference>
<keyword evidence="2" id="KW-1185">Reference proteome</keyword>